<dbReference type="Pfam" id="PF07727">
    <property type="entry name" value="RVT_2"/>
    <property type="match status" value="1"/>
</dbReference>
<dbReference type="PANTHER" id="PTHR11439">
    <property type="entry name" value="GAG-POL-RELATED RETROTRANSPOSON"/>
    <property type="match status" value="1"/>
</dbReference>
<proteinExistence type="predicted"/>
<gene>
    <name evidence="2" type="ORF">EZV62_007402</name>
</gene>
<dbReference type="Proteomes" id="UP000323000">
    <property type="component" value="Chromosome 3"/>
</dbReference>
<dbReference type="OrthoDB" id="1922643at2759"/>
<accession>A0A5C7IAC4</accession>
<reference evidence="3" key="1">
    <citation type="journal article" date="2019" name="Gigascience">
        <title>De novo genome assembly of the endangered Acer yangbiense, a plant species with extremely small populations endemic to Yunnan Province, China.</title>
        <authorList>
            <person name="Yang J."/>
            <person name="Wariss H.M."/>
            <person name="Tao L."/>
            <person name="Zhang R."/>
            <person name="Yun Q."/>
            <person name="Hollingsworth P."/>
            <person name="Dao Z."/>
            <person name="Luo G."/>
            <person name="Guo H."/>
            <person name="Ma Y."/>
            <person name="Sun W."/>
        </authorList>
    </citation>
    <scope>NUCLEOTIDE SEQUENCE [LARGE SCALE GENOMIC DNA]</scope>
    <source>
        <strain evidence="3">cv. Malutang</strain>
    </source>
</reference>
<name>A0A5C7IAC4_9ROSI</name>
<sequence>MFEDFKRRMVKEFEMTDIGLMAHFLGIEVVQSEKGILISQSIYAKEILKRFGMEKCNPVTTQVETGLEPDILYGVGLVSRYMETPDQPHLNAAKRILRYIKAKYVAACSAVCHGIWIRNVLQYLGFPQVNPTEGVSKRTWEARLLNAAEANSTGDHVTRTGLESATAYAYAAYKIAKELLRYVRIECRVFVSLFGV</sequence>
<dbReference type="InterPro" id="IPR013103">
    <property type="entry name" value="RVT_2"/>
</dbReference>
<dbReference type="EMBL" id="VAHF01000003">
    <property type="protein sequence ID" value="TXG66127.1"/>
    <property type="molecule type" value="Genomic_DNA"/>
</dbReference>
<dbReference type="PANTHER" id="PTHR11439:SF517">
    <property type="entry name" value="CYSTEINE-RICH RLK (RECEPTOR-LIKE PROTEIN KINASE) 8"/>
    <property type="match status" value="1"/>
</dbReference>
<organism evidence="2 3">
    <name type="scientific">Acer yangbiense</name>
    <dbReference type="NCBI Taxonomy" id="1000413"/>
    <lineage>
        <taxon>Eukaryota</taxon>
        <taxon>Viridiplantae</taxon>
        <taxon>Streptophyta</taxon>
        <taxon>Embryophyta</taxon>
        <taxon>Tracheophyta</taxon>
        <taxon>Spermatophyta</taxon>
        <taxon>Magnoliopsida</taxon>
        <taxon>eudicotyledons</taxon>
        <taxon>Gunneridae</taxon>
        <taxon>Pentapetalae</taxon>
        <taxon>rosids</taxon>
        <taxon>malvids</taxon>
        <taxon>Sapindales</taxon>
        <taxon>Sapindaceae</taxon>
        <taxon>Hippocastanoideae</taxon>
        <taxon>Acereae</taxon>
        <taxon>Acer</taxon>
    </lineage>
</organism>
<evidence type="ECO:0000313" key="2">
    <source>
        <dbReference type="EMBL" id="TXG66127.1"/>
    </source>
</evidence>
<dbReference type="AlphaFoldDB" id="A0A5C7IAC4"/>
<evidence type="ECO:0000259" key="1">
    <source>
        <dbReference type="Pfam" id="PF07727"/>
    </source>
</evidence>
<keyword evidence="3" id="KW-1185">Reference proteome</keyword>
<comment type="caution">
    <text evidence="2">The sequence shown here is derived from an EMBL/GenBank/DDBJ whole genome shotgun (WGS) entry which is preliminary data.</text>
</comment>
<evidence type="ECO:0000313" key="3">
    <source>
        <dbReference type="Proteomes" id="UP000323000"/>
    </source>
</evidence>
<feature type="domain" description="Reverse transcriptase Ty1/copia-type" evidence="1">
    <location>
        <begin position="1"/>
        <end position="63"/>
    </location>
</feature>
<protein>
    <recommendedName>
        <fullName evidence="1">Reverse transcriptase Ty1/copia-type domain-containing protein</fullName>
    </recommendedName>
</protein>